<dbReference type="STRING" id="104102.AtDm6_2401"/>
<comment type="caution">
    <text evidence="2">The sequence shown here is derived from an EMBL/GenBank/DDBJ whole genome shotgun (WGS) entry which is preliminary data.</text>
</comment>
<evidence type="ECO:0000313" key="3">
    <source>
        <dbReference type="Proteomes" id="UP000029448"/>
    </source>
</evidence>
<accession>A0A094YK25</accession>
<sequence length="43" mass="4640">MASPSKTPESLPERASNNSVPPHKKTRHCANTRGVAVLNWGRG</sequence>
<reference evidence="2 3" key="1">
    <citation type="submission" date="2014-06" db="EMBL/GenBank/DDBJ databases">
        <title>Functional and comparative genomic analyses of the Drosophila gut microbiota identify candidate symbiosis factors.</title>
        <authorList>
            <person name="Newell P.D."/>
            <person name="Chaston J.M."/>
            <person name="Douglas A.E."/>
        </authorList>
    </citation>
    <scope>NUCLEOTIDE SEQUENCE [LARGE SCALE GENOMIC DNA]</scope>
    <source>
        <strain evidence="2 3">DmCS_006</strain>
    </source>
</reference>
<dbReference type="PATRIC" id="fig|104102.7.peg.2376"/>
<organism evidence="2 3">
    <name type="scientific">Acetobacter tropicalis</name>
    <dbReference type="NCBI Taxonomy" id="104102"/>
    <lineage>
        <taxon>Bacteria</taxon>
        <taxon>Pseudomonadati</taxon>
        <taxon>Pseudomonadota</taxon>
        <taxon>Alphaproteobacteria</taxon>
        <taxon>Acetobacterales</taxon>
        <taxon>Acetobacteraceae</taxon>
        <taxon>Acetobacter</taxon>
    </lineage>
</organism>
<gene>
    <name evidence="2" type="ORF">AtDm6_2401</name>
</gene>
<evidence type="ECO:0000313" key="2">
    <source>
        <dbReference type="EMBL" id="KGB22390.1"/>
    </source>
</evidence>
<proteinExistence type="predicted"/>
<evidence type="ECO:0000256" key="1">
    <source>
        <dbReference type="SAM" id="MobiDB-lite"/>
    </source>
</evidence>
<protein>
    <submittedName>
        <fullName evidence="2">Uncharacterized protein</fullName>
    </submittedName>
</protein>
<feature type="region of interest" description="Disordered" evidence="1">
    <location>
        <begin position="1"/>
        <end position="27"/>
    </location>
</feature>
<name>A0A094YK25_9PROT</name>
<dbReference type="AlphaFoldDB" id="A0A094YK25"/>
<keyword evidence="3" id="KW-1185">Reference proteome</keyword>
<dbReference type="EMBL" id="JOKM01000079">
    <property type="protein sequence ID" value="KGB22390.1"/>
    <property type="molecule type" value="Genomic_DNA"/>
</dbReference>
<dbReference type="Proteomes" id="UP000029448">
    <property type="component" value="Unassembled WGS sequence"/>
</dbReference>